<reference evidence="1 2" key="1">
    <citation type="journal article" date="2015" name="Proc. Natl. Acad. Sci. U.S.A.">
        <title>The resurrection genome of Boea hygrometrica: A blueprint for survival of dehydration.</title>
        <authorList>
            <person name="Xiao L."/>
            <person name="Yang G."/>
            <person name="Zhang L."/>
            <person name="Yang X."/>
            <person name="Zhao S."/>
            <person name="Ji Z."/>
            <person name="Zhou Q."/>
            <person name="Hu M."/>
            <person name="Wang Y."/>
            <person name="Chen M."/>
            <person name="Xu Y."/>
            <person name="Jin H."/>
            <person name="Xiao X."/>
            <person name="Hu G."/>
            <person name="Bao F."/>
            <person name="Hu Y."/>
            <person name="Wan P."/>
            <person name="Li L."/>
            <person name="Deng X."/>
            <person name="Kuang T."/>
            <person name="Xiang C."/>
            <person name="Zhu J.K."/>
            <person name="Oliver M.J."/>
            <person name="He Y."/>
        </authorList>
    </citation>
    <scope>NUCLEOTIDE SEQUENCE [LARGE SCALE GENOMIC DNA]</scope>
    <source>
        <strain evidence="2">cv. XS01</strain>
    </source>
</reference>
<accession>A0A2Z7AUV5</accession>
<dbReference type="Proteomes" id="UP000250235">
    <property type="component" value="Unassembled WGS sequence"/>
</dbReference>
<sequence>MREHKLEWTRPYSSKLFEGANVHRGAVIARSHPTIKFICWIRRLILIDGAWTVIEGADKWIRECSSTTFHEPQQPSVVDLAPICIFIKPFQDLGSQSPIIKKWVWAKAKAGFVSQQLVSGENQSKRVLVTQAMKRHRLRERSGCAFCNSAGALVTCVVVAGEEISRGTSRQCNPGFTAGRGYNPAGGAPGGG</sequence>
<proteinExistence type="predicted"/>
<evidence type="ECO:0000313" key="2">
    <source>
        <dbReference type="Proteomes" id="UP000250235"/>
    </source>
</evidence>
<protein>
    <submittedName>
        <fullName evidence="1">Uncharacterized protein</fullName>
    </submittedName>
</protein>
<name>A0A2Z7AUV5_9LAMI</name>
<dbReference type="EMBL" id="KV013978">
    <property type="protein sequence ID" value="KZV22992.1"/>
    <property type="molecule type" value="Genomic_DNA"/>
</dbReference>
<evidence type="ECO:0000313" key="1">
    <source>
        <dbReference type="EMBL" id="KZV22992.1"/>
    </source>
</evidence>
<keyword evidence="2" id="KW-1185">Reference proteome</keyword>
<organism evidence="1 2">
    <name type="scientific">Dorcoceras hygrometricum</name>
    <dbReference type="NCBI Taxonomy" id="472368"/>
    <lineage>
        <taxon>Eukaryota</taxon>
        <taxon>Viridiplantae</taxon>
        <taxon>Streptophyta</taxon>
        <taxon>Embryophyta</taxon>
        <taxon>Tracheophyta</taxon>
        <taxon>Spermatophyta</taxon>
        <taxon>Magnoliopsida</taxon>
        <taxon>eudicotyledons</taxon>
        <taxon>Gunneridae</taxon>
        <taxon>Pentapetalae</taxon>
        <taxon>asterids</taxon>
        <taxon>lamiids</taxon>
        <taxon>Lamiales</taxon>
        <taxon>Gesneriaceae</taxon>
        <taxon>Didymocarpoideae</taxon>
        <taxon>Trichosporeae</taxon>
        <taxon>Loxocarpinae</taxon>
        <taxon>Dorcoceras</taxon>
    </lineage>
</organism>
<dbReference type="AlphaFoldDB" id="A0A2Z7AUV5"/>
<gene>
    <name evidence="1" type="ORF">F511_20393</name>
</gene>